<protein>
    <submittedName>
        <fullName evidence="1">Uncharacterized protein</fullName>
    </submittedName>
</protein>
<gene>
    <name evidence="1" type="ORF">SEA_MUNDREA_43</name>
</gene>
<organism evidence="1 2">
    <name type="scientific">Mycobacterium phage Mundrea</name>
    <dbReference type="NCBI Taxonomy" id="1897540"/>
    <lineage>
        <taxon>Viruses</taxon>
        <taxon>Duplodnaviria</taxon>
        <taxon>Heunggongvirae</taxon>
        <taxon>Uroviricota</taxon>
        <taxon>Caudoviricetes</taxon>
        <taxon>Backyardiganvirus</taxon>
        <taxon>Backyardiganvirus mundrea</taxon>
    </lineage>
</organism>
<accession>A0A1C9LYK5</accession>
<dbReference type="Proteomes" id="UP000224683">
    <property type="component" value="Segment"/>
</dbReference>
<name>A0A1C9LYK5_9CAUD</name>
<evidence type="ECO:0000313" key="2">
    <source>
        <dbReference type="Proteomes" id="UP000224683"/>
    </source>
</evidence>
<keyword evidence="2" id="KW-1185">Reference proteome</keyword>
<dbReference type="EMBL" id="KX579975">
    <property type="protein sequence ID" value="AOQ27971.1"/>
    <property type="molecule type" value="Genomic_DNA"/>
</dbReference>
<reference evidence="2" key="1">
    <citation type="submission" date="2016-07" db="EMBL/GenBank/DDBJ databases">
        <authorList>
            <person name="Balom B.A."/>
            <person name="Beck E.G."/>
            <person name="Blanchard M.S."/>
            <person name="Bowen M.Y."/>
            <person name="Bremer B.A."/>
            <person name="Campbell J.L."/>
            <person name="Chatham R.C."/>
            <person name="Creech M.L."/>
            <person name="Guevara S.D."/>
            <person name="Haley J.D."/>
            <person name="Hatney E."/>
            <person name="Hawkins C.M."/>
            <person name="Holman C.B."/>
            <person name="Holmes G.M."/>
            <person name="Jones A.M."/>
            <person name="Nava J.M."/>
            <person name="Pop-Ceapa S.B."/>
            <person name="Rivera N.E."/>
            <person name="Skinner S.A."/>
            <person name="Smith J.A."/>
            <person name="St S.J."/>
            <person name="Stewart J."/>
            <person name="Turner K.L."/>
            <person name="Walker M.G."/>
            <person name="Parcells R.L."/>
            <person name="Samuel M."/>
            <person name="Nguyen A."/>
            <person name="Hammonds-Odie L.P."/>
            <person name="Barrera A.L."/>
            <person name="Butela K.A."/>
            <person name="Garlena R.A."/>
            <person name="Russell D.A."/>
            <person name="Pope W.H."/>
            <person name="Jacobs-Sera D."/>
            <person name="Hendrix R.W."/>
            <person name="Hatfull G.F."/>
        </authorList>
    </citation>
    <scope>NUCLEOTIDE SEQUENCE [LARGE SCALE GENOMIC DNA]</scope>
</reference>
<proteinExistence type="predicted"/>
<sequence length="56" mass="6033">MDGIKLVLTVTNGRREATAEAVIDRLWLGDDEYVDLAFDAAVAAMKEALKAEGVLP</sequence>
<evidence type="ECO:0000313" key="1">
    <source>
        <dbReference type="EMBL" id="AOQ27971.1"/>
    </source>
</evidence>